<dbReference type="HOGENOM" id="CLU_054974_1_0_9"/>
<dbReference type="InterPro" id="IPR017926">
    <property type="entry name" value="GATASE"/>
</dbReference>
<sequence length="261" mass="29547">MEFDYSACTCGWSVIRDSKEMGEEMMKVHFVLHETFEVPGAYLKWAQERGHQVTTTKVYENEALPETVDEIDFLIVMGGPQSPDEDRETFPYYDPQAEIELIQKAIKADRYIVGVCLGAQLLSVAYGAKYDHSPEREIGVFPVTLTPEGLKDPHVGEFGETLETGHWHGDMPGLTEDAVVLATSQGCPRQMIRFSPKHYAFQAHLEFDPEAVDLLIAADGEDVLEEQSQNLTFVQKPEVIRDYDYREMNAKLFAFLDSLTN</sequence>
<proteinExistence type="predicted"/>
<dbReference type="FunFam" id="3.40.50.880:FF:000033">
    <property type="entry name" value="Glutamine amidotransferase class-I"/>
    <property type="match status" value="1"/>
</dbReference>
<dbReference type="STRING" id="1114965.Spaf_0944"/>
<dbReference type="InterPro" id="IPR029062">
    <property type="entry name" value="Class_I_gatase-like"/>
</dbReference>
<dbReference type="PROSITE" id="PS51273">
    <property type="entry name" value="GATASE_TYPE_1"/>
    <property type="match status" value="1"/>
</dbReference>
<dbReference type="AlphaFoldDB" id="I1ZLL6"/>
<keyword evidence="2" id="KW-0315">Glutamine amidotransferase</keyword>
<protein>
    <submittedName>
        <fullName evidence="2">Glutamine amidotransferase</fullName>
    </submittedName>
</protein>
<evidence type="ECO:0000313" key="2">
    <source>
        <dbReference type="EMBL" id="AFJ25940.1"/>
    </source>
</evidence>
<dbReference type="KEGG" id="scf:Spaf_0944"/>
<gene>
    <name evidence="2" type="primary">guaA</name>
    <name evidence="2" type="ORF">Spaf_0944</name>
</gene>
<dbReference type="eggNOG" id="COG0518">
    <property type="taxonomic scope" value="Bacteria"/>
</dbReference>
<dbReference type="Proteomes" id="UP000002865">
    <property type="component" value="Chromosome"/>
</dbReference>
<dbReference type="InterPro" id="IPR044992">
    <property type="entry name" value="ChyE-like"/>
</dbReference>
<reference evidence="2 3" key="1">
    <citation type="journal article" date="2012" name="PLoS ONE">
        <title>Complete Genome and Transcriptomes of Streptococcus parasanguinis FW213: Phylogenic Relations and Potential Virulence Mechanisms.</title>
        <authorList>
            <person name="Geng J."/>
            <person name="Chiu C.H."/>
            <person name="Tang P."/>
            <person name="Chen Y."/>
            <person name="Shieh H.R."/>
            <person name="Hu S."/>
            <person name="Chen Y.Y."/>
        </authorList>
    </citation>
    <scope>NUCLEOTIDE SEQUENCE [LARGE SCALE GENOMIC DNA]</scope>
    <source>
        <strain evidence="2 3">FW213</strain>
    </source>
</reference>
<dbReference type="PANTHER" id="PTHR42695">
    <property type="entry name" value="GLUTAMINE AMIDOTRANSFERASE YLR126C-RELATED"/>
    <property type="match status" value="1"/>
</dbReference>
<accession>I1ZLL6</accession>
<dbReference type="SUPFAM" id="SSF52317">
    <property type="entry name" value="Class I glutamine amidotransferase-like"/>
    <property type="match status" value="1"/>
</dbReference>
<evidence type="ECO:0000313" key="3">
    <source>
        <dbReference type="Proteomes" id="UP000002865"/>
    </source>
</evidence>
<feature type="domain" description="Glutamine amidotransferase" evidence="1">
    <location>
        <begin position="48"/>
        <end position="212"/>
    </location>
</feature>
<dbReference type="NCBIfam" id="NF006098">
    <property type="entry name" value="PRK08250.1"/>
    <property type="match status" value="1"/>
</dbReference>
<dbReference type="PATRIC" id="fig|1114965.3.peg.909"/>
<keyword evidence="2" id="KW-0808">Transferase</keyword>
<evidence type="ECO:0000259" key="1">
    <source>
        <dbReference type="Pfam" id="PF00117"/>
    </source>
</evidence>
<dbReference type="GO" id="GO:0005829">
    <property type="term" value="C:cytosol"/>
    <property type="evidence" value="ECO:0007669"/>
    <property type="project" value="TreeGrafter"/>
</dbReference>
<dbReference type="Gene3D" id="3.40.50.880">
    <property type="match status" value="1"/>
</dbReference>
<dbReference type="GO" id="GO:0016740">
    <property type="term" value="F:transferase activity"/>
    <property type="evidence" value="ECO:0007669"/>
    <property type="project" value="UniProtKB-KW"/>
</dbReference>
<organism evidence="2 3">
    <name type="scientific">Streptococcus parasanguinis FW213</name>
    <dbReference type="NCBI Taxonomy" id="1114965"/>
    <lineage>
        <taxon>Bacteria</taxon>
        <taxon>Bacillati</taxon>
        <taxon>Bacillota</taxon>
        <taxon>Bacilli</taxon>
        <taxon>Lactobacillales</taxon>
        <taxon>Streptococcaceae</taxon>
        <taxon>Streptococcus</taxon>
    </lineage>
</organism>
<dbReference type="Pfam" id="PF00117">
    <property type="entry name" value="GATase"/>
    <property type="match status" value="1"/>
</dbReference>
<dbReference type="PANTHER" id="PTHR42695:SF5">
    <property type="entry name" value="GLUTAMINE AMIDOTRANSFERASE YLR126C-RELATED"/>
    <property type="match status" value="1"/>
</dbReference>
<dbReference type="PaxDb" id="1114965-Spaf_0944"/>
<dbReference type="EMBL" id="CP003122">
    <property type="protein sequence ID" value="AFJ25940.1"/>
    <property type="molecule type" value="Genomic_DNA"/>
</dbReference>
<dbReference type="CDD" id="cd01741">
    <property type="entry name" value="GATase1_1"/>
    <property type="match status" value="1"/>
</dbReference>
<name>I1ZLL6_STRPA</name>